<feature type="transmembrane region" description="Helical" evidence="8">
    <location>
        <begin position="262"/>
        <end position="284"/>
    </location>
</feature>
<evidence type="ECO:0000256" key="6">
    <source>
        <dbReference type="ARBA" id="ARBA00022989"/>
    </source>
</evidence>
<name>E6PGK0_9ZZZZ</name>
<evidence type="ECO:0000256" key="3">
    <source>
        <dbReference type="ARBA" id="ARBA00005985"/>
    </source>
</evidence>
<gene>
    <name evidence="9" type="ORF">CARN1_2557</name>
</gene>
<proteinExistence type="inferred from homology"/>
<sequence length="286" mass="30671">MRAASLFLREIRLEHTLFALPFAYVGAVFAAHGLPSLAAVLWITLAVLGARTAAMAANRYFDRDIDARTPRTARRALATGELDPRVMLGAIVVGLMLLLVAAWQLNPLCVELLPIAAAGVLLYPLCKRFTWMVHIVLGAVDGLAPLGAYIGIAGRVDATGIALFAAVTLWVAGFDILYALMDLSADRENGVNSMPVRFGEKSARPAAIAMHVGMFALLAVAGRIGGLASTWYLAGLLATLLLIAYELRLLRTSENIFVLNERVFSANMTFSVLFLVTVAIGFGLRA</sequence>
<protein>
    <submittedName>
        <fullName evidence="9">Putative 4-hydroxybenzoate octaprenyltransferase</fullName>
    </submittedName>
</protein>
<evidence type="ECO:0000256" key="8">
    <source>
        <dbReference type="SAM" id="Phobius"/>
    </source>
</evidence>
<dbReference type="GO" id="GO:0005886">
    <property type="term" value="C:plasma membrane"/>
    <property type="evidence" value="ECO:0007669"/>
    <property type="project" value="TreeGrafter"/>
</dbReference>
<dbReference type="Pfam" id="PF01040">
    <property type="entry name" value="UbiA"/>
    <property type="match status" value="1"/>
</dbReference>
<accession>E6PGK0</accession>
<feature type="transmembrane region" description="Helical" evidence="8">
    <location>
        <begin position="16"/>
        <end position="34"/>
    </location>
</feature>
<evidence type="ECO:0000256" key="2">
    <source>
        <dbReference type="ARBA" id="ARBA00004141"/>
    </source>
</evidence>
<dbReference type="FunFam" id="1.20.120.1780:FF:000001">
    <property type="entry name" value="4-hydroxybenzoate octaprenyltransferase"/>
    <property type="match status" value="1"/>
</dbReference>
<dbReference type="EMBL" id="CABL01000012">
    <property type="protein sequence ID" value="CBH75588.1"/>
    <property type="molecule type" value="Genomic_DNA"/>
</dbReference>
<comment type="similarity">
    <text evidence="3">Belongs to the UbiA prenyltransferase family.</text>
</comment>
<dbReference type="InterPro" id="IPR000537">
    <property type="entry name" value="UbiA_prenyltransferase"/>
</dbReference>
<feature type="transmembrane region" description="Helical" evidence="8">
    <location>
        <begin position="230"/>
        <end position="250"/>
    </location>
</feature>
<dbReference type="InterPro" id="IPR006371">
    <property type="entry name" value="Polyprenyltransferase_UbiA-li"/>
</dbReference>
<dbReference type="InterPro" id="IPR039653">
    <property type="entry name" value="Prenyltransferase"/>
</dbReference>
<dbReference type="PANTHER" id="PTHR11048:SF28">
    <property type="entry name" value="4-HYDROXYBENZOATE POLYPRENYLTRANSFERASE, MITOCHONDRIAL"/>
    <property type="match status" value="1"/>
</dbReference>
<dbReference type="Gene3D" id="1.10.357.140">
    <property type="entry name" value="UbiA prenyltransferase"/>
    <property type="match status" value="1"/>
</dbReference>
<dbReference type="NCBIfam" id="TIGR01475">
    <property type="entry name" value="ubiA_other"/>
    <property type="match status" value="1"/>
</dbReference>
<evidence type="ECO:0000256" key="1">
    <source>
        <dbReference type="ARBA" id="ARBA00001946"/>
    </source>
</evidence>
<keyword evidence="6 8" id="KW-1133">Transmembrane helix</keyword>
<dbReference type="InterPro" id="IPR044878">
    <property type="entry name" value="UbiA_sf"/>
</dbReference>
<evidence type="ECO:0000256" key="7">
    <source>
        <dbReference type="ARBA" id="ARBA00023136"/>
    </source>
</evidence>
<reference evidence="9" key="1">
    <citation type="submission" date="2009-10" db="EMBL/GenBank/DDBJ databases">
        <title>Diversity of trophic interactions inside an arsenic-rich microbial ecosystem.</title>
        <authorList>
            <person name="Bertin P.N."/>
            <person name="Heinrich-Salmeron A."/>
            <person name="Pelletier E."/>
            <person name="Goulhen-Chollet F."/>
            <person name="Arsene-Ploetze F."/>
            <person name="Gallien S."/>
            <person name="Calteau A."/>
            <person name="Vallenet D."/>
            <person name="Casiot C."/>
            <person name="Chane-Woon-Ming B."/>
            <person name="Giloteaux L."/>
            <person name="Barakat M."/>
            <person name="Bonnefoy V."/>
            <person name="Bruneel O."/>
            <person name="Chandler M."/>
            <person name="Cleiss J."/>
            <person name="Duran R."/>
            <person name="Elbaz-Poulichet F."/>
            <person name="Fonknechten N."/>
            <person name="Lauga B."/>
            <person name="Mornico D."/>
            <person name="Ortet P."/>
            <person name="Schaeffer C."/>
            <person name="Siguier P."/>
            <person name="Alexander Thil Smith A."/>
            <person name="Van Dorsselaer A."/>
            <person name="Weissenbach J."/>
            <person name="Medigue C."/>
            <person name="Le Paslier D."/>
        </authorList>
    </citation>
    <scope>NUCLEOTIDE SEQUENCE</scope>
</reference>
<feature type="transmembrane region" description="Helical" evidence="8">
    <location>
        <begin position="133"/>
        <end position="152"/>
    </location>
</feature>
<keyword evidence="5 8" id="KW-0812">Transmembrane</keyword>
<feature type="transmembrane region" description="Helical" evidence="8">
    <location>
        <begin position="202"/>
        <end position="224"/>
    </location>
</feature>
<dbReference type="PANTHER" id="PTHR11048">
    <property type="entry name" value="PRENYLTRANSFERASES"/>
    <property type="match status" value="1"/>
</dbReference>
<comment type="caution">
    <text evidence="9">The sequence shown here is derived from an EMBL/GenBank/DDBJ whole genome shotgun (WGS) entry which is preliminary data.</text>
</comment>
<feature type="transmembrane region" description="Helical" evidence="8">
    <location>
        <begin position="82"/>
        <end position="102"/>
    </location>
</feature>
<organism evidence="9">
    <name type="scientific">mine drainage metagenome</name>
    <dbReference type="NCBI Taxonomy" id="410659"/>
    <lineage>
        <taxon>unclassified sequences</taxon>
        <taxon>metagenomes</taxon>
        <taxon>ecological metagenomes</taxon>
    </lineage>
</organism>
<evidence type="ECO:0000256" key="4">
    <source>
        <dbReference type="ARBA" id="ARBA00022679"/>
    </source>
</evidence>
<dbReference type="GO" id="GO:0006744">
    <property type="term" value="P:ubiquinone biosynthetic process"/>
    <property type="evidence" value="ECO:0007669"/>
    <property type="project" value="TreeGrafter"/>
</dbReference>
<keyword evidence="7 8" id="KW-0472">Membrane</keyword>
<evidence type="ECO:0000256" key="5">
    <source>
        <dbReference type="ARBA" id="ARBA00022692"/>
    </source>
</evidence>
<dbReference type="CDD" id="cd13959">
    <property type="entry name" value="PT_UbiA_COQ2"/>
    <property type="match status" value="1"/>
</dbReference>
<keyword evidence="4 9" id="KW-0808">Transferase</keyword>
<dbReference type="AlphaFoldDB" id="E6PGK0"/>
<feature type="transmembrane region" description="Helical" evidence="8">
    <location>
        <begin position="158"/>
        <end position="181"/>
    </location>
</feature>
<comment type="subcellular location">
    <subcellularLocation>
        <location evidence="2">Membrane</location>
        <topology evidence="2">Multi-pass membrane protein</topology>
    </subcellularLocation>
</comment>
<dbReference type="Gene3D" id="1.20.120.1780">
    <property type="entry name" value="UbiA prenyltransferase"/>
    <property type="match status" value="1"/>
</dbReference>
<dbReference type="GO" id="GO:0016765">
    <property type="term" value="F:transferase activity, transferring alkyl or aryl (other than methyl) groups"/>
    <property type="evidence" value="ECO:0007669"/>
    <property type="project" value="InterPro"/>
</dbReference>
<feature type="transmembrane region" description="Helical" evidence="8">
    <location>
        <begin position="108"/>
        <end position="126"/>
    </location>
</feature>
<dbReference type="FunFam" id="1.10.357.140:FF:000008">
    <property type="entry name" value="4-hydroxybenzoate octaprenyltransferase"/>
    <property type="match status" value="1"/>
</dbReference>
<feature type="transmembrane region" description="Helical" evidence="8">
    <location>
        <begin position="40"/>
        <end position="61"/>
    </location>
</feature>
<comment type="cofactor">
    <cofactor evidence="1">
        <name>Mg(2+)</name>
        <dbReference type="ChEBI" id="CHEBI:18420"/>
    </cofactor>
</comment>
<evidence type="ECO:0000313" key="9">
    <source>
        <dbReference type="EMBL" id="CBH75588.1"/>
    </source>
</evidence>